<comment type="caution">
    <text evidence="2">The sequence shown here is derived from an EMBL/GenBank/DDBJ whole genome shotgun (WGS) entry which is preliminary data.</text>
</comment>
<sequence length="237" mass="27021">MIGFLLSDFQKIRRTWIPWLIFLAPVAFTCLLVVVYITRIEMLQSYGWMGLMAWANYFWPITLILGITILSSMFSGMEHDAKAWKLIFSLPVARHYSYISKFIIILACLLITLSLTFVGLILIGNLFALGETQWSLVAQQIFYPFFSAFPVISLQLWLAMTIRNQAIPLTSGIIGAMLSLFLAYSPSQILHYLPWAYVALASPVNKVGFEQWTWIGIFLGSIIFFVGGLHFSKRELK</sequence>
<dbReference type="EMBL" id="FXTU01000001">
    <property type="protein sequence ID" value="SMP01507.1"/>
    <property type="molecule type" value="Genomic_DNA"/>
</dbReference>
<proteinExistence type="predicted"/>
<feature type="transmembrane region" description="Helical" evidence="1">
    <location>
        <begin position="57"/>
        <end position="77"/>
    </location>
</feature>
<name>A0AA45WIW8_9BACL</name>
<evidence type="ECO:0008006" key="4">
    <source>
        <dbReference type="Google" id="ProtNLM"/>
    </source>
</evidence>
<reference evidence="2" key="1">
    <citation type="submission" date="2017-05" db="EMBL/GenBank/DDBJ databases">
        <authorList>
            <person name="Varghese N."/>
            <person name="Submissions S."/>
        </authorList>
    </citation>
    <scope>NUCLEOTIDE SEQUENCE</scope>
    <source>
        <strain evidence="2">DSM 45262</strain>
    </source>
</reference>
<keyword evidence="1" id="KW-0812">Transmembrane</keyword>
<evidence type="ECO:0000256" key="1">
    <source>
        <dbReference type="SAM" id="Phobius"/>
    </source>
</evidence>
<organism evidence="2 3">
    <name type="scientific">Laceyella tengchongensis</name>
    <dbReference type="NCBI Taxonomy" id="574699"/>
    <lineage>
        <taxon>Bacteria</taxon>
        <taxon>Bacillati</taxon>
        <taxon>Bacillota</taxon>
        <taxon>Bacilli</taxon>
        <taxon>Bacillales</taxon>
        <taxon>Thermoactinomycetaceae</taxon>
        <taxon>Laceyella</taxon>
    </lineage>
</organism>
<dbReference type="AlphaFoldDB" id="A0AA45WIW8"/>
<feature type="transmembrane region" description="Helical" evidence="1">
    <location>
        <begin position="16"/>
        <end position="37"/>
    </location>
</feature>
<feature type="transmembrane region" description="Helical" evidence="1">
    <location>
        <begin position="212"/>
        <end position="231"/>
    </location>
</feature>
<dbReference type="RefSeq" id="WP_284723847.1">
    <property type="nucleotide sequence ID" value="NZ_FXTU01000001.1"/>
</dbReference>
<keyword evidence="1" id="KW-1133">Transmembrane helix</keyword>
<keyword evidence="3" id="KW-1185">Reference proteome</keyword>
<feature type="transmembrane region" description="Helical" evidence="1">
    <location>
        <begin position="141"/>
        <end position="159"/>
    </location>
</feature>
<dbReference type="CDD" id="cd21809">
    <property type="entry name" value="ABC-2_lan_permease-like"/>
    <property type="match status" value="1"/>
</dbReference>
<evidence type="ECO:0000313" key="2">
    <source>
        <dbReference type="EMBL" id="SMP01507.1"/>
    </source>
</evidence>
<gene>
    <name evidence="2" type="ORF">SAMN06265361_101255</name>
</gene>
<protein>
    <recommendedName>
        <fullName evidence="4">Permease</fullName>
    </recommendedName>
</protein>
<dbReference type="Pfam" id="PF12730">
    <property type="entry name" value="ABC2_membrane_4"/>
    <property type="match status" value="1"/>
</dbReference>
<keyword evidence="1" id="KW-0472">Membrane</keyword>
<evidence type="ECO:0000313" key="3">
    <source>
        <dbReference type="Proteomes" id="UP001157946"/>
    </source>
</evidence>
<feature type="transmembrane region" description="Helical" evidence="1">
    <location>
        <begin position="166"/>
        <end position="185"/>
    </location>
</feature>
<feature type="transmembrane region" description="Helical" evidence="1">
    <location>
        <begin position="98"/>
        <end position="129"/>
    </location>
</feature>
<dbReference type="Proteomes" id="UP001157946">
    <property type="component" value="Unassembled WGS sequence"/>
</dbReference>
<accession>A0AA45WIW8</accession>